<proteinExistence type="predicted"/>
<dbReference type="Proteomes" id="UP000515733">
    <property type="component" value="Chromosome"/>
</dbReference>
<organism evidence="2 3">
    <name type="scientific">Denitratisoma oestradiolicum</name>
    <dbReference type="NCBI Taxonomy" id="311182"/>
    <lineage>
        <taxon>Bacteria</taxon>
        <taxon>Pseudomonadati</taxon>
        <taxon>Pseudomonadota</taxon>
        <taxon>Betaproteobacteria</taxon>
        <taxon>Nitrosomonadales</taxon>
        <taxon>Sterolibacteriaceae</taxon>
        <taxon>Denitratisoma</taxon>
    </lineage>
</organism>
<dbReference type="EMBL" id="LR778301">
    <property type="protein sequence ID" value="CAB1369075.1"/>
    <property type="molecule type" value="Genomic_DNA"/>
</dbReference>
<dbReference type="PANTHER" id="PTHR32182:SF0">
    <property type="entry name" value="DNA REPLICATION AND REPAIR PROTEIN RECF"/>
    <property type="match status" value="1"/>
</dbReference>
<sequence length="889" mass="97259">MASAKRDFERFVAWLHLPATKPPPEVKRLANLALSNFDGLAQTVRQHSQRSTYLVNHARRVLAQTPDGPPDIQAVAADGAWPWQRLRDMTIGPFRGFRTPEPFDLQKRVILFYGPNGSGKTSFCEGLEYGLLGSVEEAETKRIDGRTYLANLHARRFEPPALRATDNQNREVAVNSNPDTFRFCFIEKNRIDAFSRIAARPPAQRTELIATLFGMDKFNEFVGHFNESIDQQLTLTATKQLALTGKRNALATDQATVNGEAKALLDLANEEAALALTYSAGMTYAGLKALIGTAEAPGRLQQLEGILNAVPPAAIGLSREGLLSAFEASRLGQEDLAGIAAKLEARSSQVSFKDLYTAVLALQATEGDHCPACDTPLTDAKSNPFDKATVGLAQLKELGELQDERETAQGKVATASRELRRQLANLAAFVATQGEQETPMGRYLAGLAAEPVGDWWTAVYPAQVPQEGGAVAAAVTLAQILAVADCVAVQDAATLLARQERQRNITERDGLIAFQLSVQAQDLKRQQLVDGIAAAKGRIAAFDVDNAALIGDVAQEALEIARDTPIKAAYDRFLALLKTYRNNLPGTLMAGLNDAAMNLYNEFNRNDLEPDKLAALHLPVTGEQKIEISFRGNPQVRVDALRILSEGHIRCLGLAILLAKGQSIQSPLIVFDDAINAIDHDHRSGIRETIFESDHFAQTQLIVTCHSNEFIKDIQQHLPAQRRGDCQVYLFLNHTGNYQPRVTGNVPSKNYVVKARVSKDALDNREALASCRQGLEMLSEKVWRWLASHDLGVLNLQLAGVGAEPGLRNLCEALFKRLKDAATFNHANKTLLVAAYGRLLGIPAANLVWTYLNKGTHEEANRDDFDADLVETVVQTLEALDGLDLRVGR</sequence>
<evidence type="ECO:0000313" key="2">
    <source>
        <dbReference type="EMBL" id="CAB1369075.1"/>
    </source>
</evidence>
<dbReference type="PANTHER" id="PTHR32182">
    <property type="entry name" value="DNA REPLICATION AND REPAIR PROTEIN RECF"/>
    <property type="match status" value="1"/>
</dbReference>
<dbReference type="AlphaFoldDB" id="A0A6S6XXM1"/>
<dbReference type="KEGG" id="doe:DENOEST_1910"/>
<keyword evidence="3" id="KW-1185">Reference proteome</keyword>
<reference evidence="2 3" key="1">
    <citation type="submission" date="2020-03" db="EMBL/GenBank/DDBJ databases">
        <authorList>
            <consortium name="Genoscope - CEA"/>
            <person name="William W."/>
        </authorList>
    </citation>
    <scope>NUCLEOTIDE SEQUENCE [LARGE SCALE GENOMIC DNA]</scope>
    <source>
        <strain evidence="3">DSM 16959</strain>
    </source>
</reference>
<dbReference type="Gene3D" id="3.40.50.300">
    <property type="entry name" value="P-loop containing nucleotide triphosphate hydrolases"/>
    <property type="match status" value="2"/>
</dbReference>
<protein>
    <submittedName>
        <fullName evidence="2">DNA replication and repair protein RecF</fullName>
    </submittedName>
</protein>
<name>A0A6S6XXM1_9PROT</name>
<dbReference type="GO" id="GO:0006302">
    <property type="term" value="P:double-strand break repair"/>
    <property type="evidence" value="ECO:0007669"/>
    <property type="project" value="TreeGrafter"/>
</dbReference>
<dbReference type="Pfam" id="PF02463">
    <property type="entry name" value="SMC_N"/>
    <property type="match status" value="1"/>
</dbReference>
<gene>
    <name evidence="2" type="ORF">DENOEST_1910</name>
</gene>
<feature type="domain" description="AAA+ ATPase" evidence="1">
    <location>
        <begin position="106"/>
        <end position="734"/>
    </location>
</feature>
<evidence type="ECO:0000259" key="1">
    <source>
        <dbReference type="SMART" id="SM00382"/>
    </source>
</evidence>
<dbReference type="GO" id="GO:0000731">
    <property type="term" value="P:DNA synthesis involved in DNA repair"/>
    <property type="evidence" value="ECO:0007669"/>
    <property type="project" value="TreeGrafter"/>
</dbReference>
<dbReference type="SUPFAM" id="SSF52540">
    <property type="entry name" value="P-loop containing nucleoside triphosphate hydrolases"/>
    <property type="match status" value="1"/>
</dbReference>
<dbReference type="InterPro" id="IPR027417">
    <property type="entry name" value="P-loop_NTPase"/>
</dbReference>
<dbReference type="OrthoDB" id="8670240at2"/>
<dbReference type="InterPro" id="IPR003593">
    <property type="entry name" value="AAA+_ATPase"/>
</dbReference>
<evidence type="ECO:0000313" key="3">
    <source>
        <dbReference type="Proteomes" id="UP000515733"/>
    </source>
</evidence>
<accession>A0A6S6XXM1</accession>
<dbReference type="SMART" id="SM00382">
    <property type="entry name" value="AAA"/>
    <property type="match status" value="1"/>
</dbReference>
<dbReference type="InterPro" id="IPR003395">
    <property type="entry name" value="RecF/RecN/SMC_N"/>
</dbReference>